<reference evidence="6" key="1">
    <citation type="journal article" date="2008" name="Nat. Genet.">
        <title>The Pristionchus pacificus genome provides a unique perspective on nematode lifestyle and parasitism.</title>
        <authorList>
            <person name="Dieterich C."/>
            <person name="Clifton S.W."/>
            <person name="Schuster L.N."/>
            <person name="Chinwalla A."/>
            <person name="Delehaunty K."/>
            <person name="Dinkelacker I."/>
            <person name="Fulton L."/>
            <person name="Fulton R."/>
            <person name="Godfrey J."/>
            <person name="Minx P."/>
            <person name="Mitreva M."/>
            <person name="Roeseler W."/>
            <person name="Tian H."/>
            <person name="Witte H."/>
            <person name="Yang S.P."/>
            <person name="Wilson R.K."/>
            <person name="Sommer R.J."/>
        </authorList>
    </citation>
    <scope>NUCLEOTIDE SEQUENCE [LARGE SCALE GENOMIC DNA]</scope>
    <source>
        <strain evidence="6">PS312</strain>
    </source>
</reference>
<dbReference type="InterPro" id="IPR032460">
    <property type="entry name" value="Symplekin/Pta1_N"/>
</dbReference>
<organism evidence="5 6">
    <name type="scientific">Pristionchus pacificus</name>
    <name type="common">Parasitic nematode worm</name>
    <dbReference type="NCBI Taxonomy" id="54126"/>
    <lineage>
        <taxon>Eukaryota</taxon>
        <taxon>Metazoa</taxon>
        <taxon>Ecdysozoa</taxon>
        <taxon>Nematoda</taxon>
        <taxon>Chromadorea</taxon>
        <taxon>Rhabditida</taxon>
        <taxon>Rhabditina</taxon>
        <taxon>Diplogasteromorpha</taxon>
        <taxon>Diplogasteroidea</taxon>
        <taxon>Neodiplogasteridae</taxon>
        <taxon>Pristionchus</taxon>
    </lineage>
</organism>
<accession>A0A2A6CSQ7</accession>
<dbReference type="Proteomes" id="UP000005239">
    <property type="component" value="Unassembled WGS sequence"/>
</dbReference>
<feature type="region of interest" description="Disordered" evidence="4">
    <location>
        <begin position="314"/>
        <end position="365"/>
    </location>
</feature>
<evidence type="ECO:0000256" key="1">
    <source>
        <dbReference type="ARBA" id="ARBA00004123"/>
    </source>
</evidence>
<dbReference type="Pfam" id="PF11935">
    <property type="entry name" value="SYMPK_PTA1_N"/>
    <property type="match status" value="1"/>
</dbReference>
<sequence length="1604" mass="182849">MDDVEIQETLDEQIASSLEAAQNAPVKEKLRHLKKTEELLLDREGGAHLIDNFLDEMLEFAELPSPAIKIFVLSFIEKACKKDAEVMKKAIHTLYRLLMTENENKSAMLTCMNIYSILLRWAVQRKSDTEVESCWDKFSTLKGRIMFHIDSENEGIRTRAIKFLEMVVLAQSTGNDKPDEGPRRLMSLGEIPRDHRFISYRKMSSEAQHSMQSLIDQTSLPHISSQNLLTVLCAICNIVRQRPEFLPRVVDAIDVLQVNLPPTLGTSQVKAVRKELKMHLIRLMKLPSIVPHVNKISTLLSDLGASQAEIQKVMPAEAKRKPSAPLKEDEPAMKKRRDQPGTSSAVMDDDEEEEDEEGKKERVTMDSAIDVTQNYIYSRLNHKVVTNLVLISLATLPDVMPPAFQSTYTPIASAGSEEQRMRLARMIATQSNSKGIGPGAEMLKEQKLRAIQERAVARNEGALIPPTPIHFLKTEKGKVPPKRLPARVNVPLPPPTAVAPKSKVQTNIVSSCKEMTAEERDRLFMITLERLMDTERRAQQGGAAQAQHKILVRLVSRFQEKNHILEDKLIEFIIAQHKSRSELALLWVAEMYAQYQGFTLCFAKSHDDGRLTQPERLARYNKVLVLLLRRLFERELHKETVFHKILLEAPLLTPDALSYLKLACTDPVFHPFAIMTLRELVLSRSRQRSELLQLLFHLTFYEKIEIRTQSVETVKELFELPYMKNCVRSEVESQLEDCTKEYPPPHFIVEEGRNVWSAALFKAALTLPLATLIHDHSLIHLMAKVFAKSTNNDFKLAIMRQIDNSVKSMGQGSEELLKLLEECPQGAESFVARIVHLLTERAPGTPEIVHRLKKLHDSRQTDVRSLLPILPGLSKEDILILLPKFVIHPTMAKSFGQAAKRILSTKNSESGQYSITPTELIVEYHRINATTPEEKKLLKEHVRTVLTAHRSITKEIISSAIEELLRVNPVPQLLFHTIVVVYELHNHLHAFLSNVLHKLITRELWKENGEYEKDFFAAIVAMPDVSYQVALTKLCLDDLKRLMESTNEVDVGRLLKNALPTLSTHQQKEVSDEVLEVIGVSERPCEMREGSEIVEIGKAVYEVRKPELCNIYREFTNGEGRITTLGLTARDKGHQRILVGTSTGRVYIHDPFGEVSEWNQEHEEYNIMYKDEERRSITSLGGYKASNWDTKEMEYFVFVQVRTYGVMIFRDYSDSPPRMYKGKLKCFIPIREVDSDHYGFCPVRAYERTLYIPTSDPMLFILKDQSRSSANLENKGAPMCMDLLSDCPVIGAEDGTVAIYSYNASRADGSLKLSVMEKIFDSPVFSIIVYELFNPSIIAGMREHVVLCVTLGSAPKRTRSSSSGVSGMVLSEFIVSRKMEVLWRRMSSRANNDLRRSLLRESFAFYTTLIIQAVAQKFFFEKRAEGKRASPVECSELIRTMMNEKNDYFRFPLALCPSEKSLTSTFGTWEAHGRLRRRGRPKKTISSNARKSKTRKRSIAEVDDIVVGGTEADAGEDFNTWDLITNETNDKEGYDDEDEEEETILVDGDRKSTTSLVWMIKDELYSACEDGNLYSYEIMKTRKLNKEETEEYLRMKEESNKKGE</sequence>
<dbReference type="GO" id="GO:0005847">
    <property type="term" value="C:mRNA cleavage and polyadenylation specificity factor complex"/>
    <property type="evidence" value="ECO:0000318"/>
    <property type="project" value="GO_Central"/>
</dbReference>
<dbReference type="InterPro" id="IPR022075">
    <property type="entry name" value="Symplekin_C"/>
</dbReference>
<evidence type="ECO:0000256" key="3">
    <source>
        <dbReference type="ARBA" id="ARBA00023242"/>
    </source>
</evidence>
<evidence type="ECO:0000256" key="2">
    <source>
        <dbReference type="ARBA" id="ARBA00022664"/>
    </source>
</evidence>
<dbReference type="GO" id="GO:0006397">
    <property type="term" value="P:mRNA processing"/>
    <property type="evidence" value="ECO:0007669"/>
    <property type="project" value="UniProtKB-KW"/>
</dbReference>
<dbReference type="Gene3D" id="1.25.10.10">
    <property type="entry name" value="Leucine-rich Repeat Variant"/>
    <property type="match status" value="1"/>
</dbReference>
<reference evidence="5" key="2">
    <citation type="submission" date="2022-06" db="UniProtKB">
        <authorList>
            <consortium name="EnsemblMetazoa"/>
        </authorList>
    </citation>
    <scope>IDENTIFICATION</scope>
    <source>
        <strain evidence="5">PS312</strain>
    </source>
</reference>
<dbReference type="Pfam" id="PF12295">
    <property type="entry name" value="Symplekin_C"/>
    <property type="match status" value="1"/>
</dbReference>
<dbReference type="InterPro" id="IPR011989">
    <property type="entry name" value="ARM-like"/>
</dbReference>
<feature type="compositionally biased region" description="Acidic residues" evidence="4">
    <location>
        <begin position="347"/>
        <end position="356"/>
    </location>
</feature>
<keyword evidence="3" id="KW-0539">Nucleus</keyword>
<name>A0A2A6CSQ7_PRIPA</name>
<comment type="subcellular location">
    <subcellularLocation>
        <location evidence="1">Nucleus</location>
    </subcellularLocation>
</comment>
<evidence type="ECO:0000256" key="4">
    <source>
        <dbReference type="SAM" id="MobiDB-lite"/>
    </source>
</evidence>
<keyword evidence="6" id="KW-1185">Reference proteome</keyword>
<keyword evidence="2" id="KW-0507">mRNA processing</keyword>
<dbReference type="EnsemblMetazoa" id="PPA37793.1">
    <property type="protein sequence ID" value="PPA37793.1"/>
    <property type="gene ID" value="WBGene00276162"/>
</dbReference>
<proteinExistence type="predicted"/>
<gene>
    <name evidence="5" type="primary">WBGene00276162</name>
</gene>
<protein>
    <submittedName>
        <fullName evidence="5">Symk-1</fullName>
    </submittedName>
</protein>
<dbReference type="InterPro" id="IPR016024">
    <property type="entry name" value="ARM-type_fold"/>
</dbReference>
<evidence type="ECO:0000313" key="6">
    <source>
        <dbReference type="Proteomes" id="UP000005239"/>
    </source>
</evidence>
<dbReference type="InterPro" id="IPR021850">
    <property type="entry name" value="Symplekin/Pta1"/>
</dbReference>
<dbReference type="PANTHER" id="PTHR15245:SF20">
    <property type="entry name" value="SYMPLEKIN"/>
    <property type="match status" value="1"/>
</dbReference>
<dbReference type="PANTHER" id="PTHR15245">
    <property type="entry name" value="SYMPLEKIN-RELATED"/>
    <property type="match status" value="1"/>
</dbReference>
<accession>A0A8R1YT50</accession>
<evidence type="ECO:0000313" key="5">
    <source>
        <dbReference type="EnsemblMetazoa" id="PPA37793.1"/>
    </source>
</evidence>
<dbReference type="SUPFAM" id="SSF48371">
    <property type="entry name" value="ARM repeat"/>
    <property type="match status" value="1"/>
</dbReference>